<protein>
    <submittedName>
        <fullName evidence="2">Uncharacterized protein</fullName>
    </submittedName>
</protein>
<evidence type="ECO:0000313" key="2">
    <source>
        <dbReference type="EMBL" id="KAK3745020.1"/>
    </source>
</evidence>
<gene>
    <name evidence="2" type="ORF">RRG08_037635</name>
</gene>
<dbReference type="AlphaFoldDB" id="A0AAE0YID6"/>
<dbReference type="EMBL" id="JAWDGP010006239">
    <property type="protein sequence ID" value="KAK3745020.1"/>
    <property type="molecule type" value="Genomic_DNA"/>
</dbReference>
<evidence type="ECO:0000256" key="1">
    <source>
        <dbReference type="SAM" id="MobiDB-lite"/>
    </source>
</evidence>
<feature type="region of interest" description="Disordered" evidence="1">
    <location>
        <begin position="1"/>
        <end position="23"/>
    </location>
</feature>
<organism evidence="2 3">
    <name type="scientific">Elysia crispata</name>
    <name type="common">lettuce slug</name>
    <dbReference type="NCBI Taxonomy" id="231223"/>
    <lineage>
        <taxon>Eukaryota</taxon>
        <taxon>Metazoa</taxon>
        <taxon>Spiralia</taxon>
        <taxon>Lophotrochozoa</taxon>
        <taxon>Mollusca</taxon>
        <taxon>Gastropoda</taxon>
        <taxon>Heterobranchia</taxon>
        <taxon>Euthyneura</taxon>
        <taxon>Panpulmonata</taxon>
        <taxon>Sacoglossa</taxon>
        <taxon>Placobranchoidea</taxon>
        <taxon>Plakobranchidae</taxon>
        <taxon>Elysia</taxon>
    </lineage>
</organism>
<reference evidence="2" key="1">
    <citation type="journal article" date="2023" name="G3 (Bethesda)">
        <title>A reference genome for the long-term kleptoplast-retaining sea slug Elysia crispata morphotype clarki.</title>
        <authorList>
            <person name="Eastman K.E."/>
            <person name="Pendleton A.L."/>
            <person name="Shaikh M.A."/>
            <person name="Suttiyut T."/>
            <person name="Ogas R."/>
            <person name="Tomko P."/>
            <person name="Gavelis G."/>
            <person name="Widhalm J.R."/>
            <person name="Wisecaver J.H."/>
        </authorList>
    </citation>
    <scope>NUCLEOTIDE SEQUENCE</scope>
    <source>
        <strain evidence="2">ECLA1</strain>
    </source>
</reference>
<proteinExistence type="predicted"/>
<evidence type="ECO:0000313" key="3">
    <source>
        <dbReference type="Proteomes" id="UP001283361"/>
    </source>
</evidence>
<accession>A0AAE0YID6</accession>
<feature type="compositionally biased region" description="Polar residues" evidence="1">
    <location>
        <begin position="7"/>
        <end position="17"/>
    </location>
</feature>
<name>A0AAE0YID6_9GAST</name>
<sequence>MRKTVRVSETQRSSSPSHLPGLDQSRCSKVRSLAPSVRAAQLCLATLSVPLRRRIFSLAVSSLTSRGTHELCCRNTPPPIPAVSRVMQACCSRVVRDVLQINSVSDISASRLIQPLSSALVPWSSTCDLDTPAEEERLPVTDDVSRPGFQTFTVGSLASGHSTETDNGLFVRHEDKHLLCDVMEDSIVRPSRFSGAALSVDRRKHVRVMKSVLCPGCCCHLQDRTLLSSPCQNSVCSQDVVSSVFLWLIVFLFNTRDVLPKIVSSSSPACLVTVSNEFRSRRPIVTLADRLSFDLAPPGSLEARPGD</sequence>
<comment type="caution">
    <text evidence="2">The sequence shown here is derived from an EMBL/GenBank/DDBJ whole genome shotgun (WGS) entry which is preliminary data.</text>
</comment>
<dbReference type="Proteomes" id="UP001283361">
    <property type="component" value="Unassembled WGS sequence"/>
</dbReference>
<keyword evidence="3" id="KW-1185">Reference proteome</keyword>